<dbReference type="STRING" id="3775.A0A1Q3CB24"/>
<dbReference type="AlphaFoldDB" id="A0A1Q3CB24"/>
<evidence type="ECO:0000313" key="2">
    <source>
        <dbReference type="EMBL" id="GAV77439.1"/>
    </source>
</evidence>
<dbReference type="PANTHER" id="PTHR33935:SF22">
    <property type="entry name" value="OS10G0149400 PROTEIN"/>
    <property type="match status" value="1"/>
</dbReference>
<dbReference type="InParanoid" id="A0A1Q3CB24"/>
<reference evidence="3" key="1">
    <citation type="submission" date="2016-04" db="EMBL/GenBank/DDBJ databases">
        <title>Cephalotus genome sequencing.</title>
        <authorList>
            <person name="Fukushima K."/>
            <person name="Hasebe M."/>
            <person name="Fang X."/>
        </authorList>
    </citation>
    <scope>NUCLEOTIDE SEQUENCE [LARGE SCALE GENOMIC DNA]</scope>
    <source>
        <strain evidence="3">cv. St1</strain>
    </source>
</reference>
<comment type="caution">
    <text evidence="2">The sequence shown here is derived from an EMBL/GenBank/DDBJ whole genome shotgun (WGS) entry which is preliminary data.</text>
</comment>
<dbReference type="EMBL" id="BDDD01001627">
    <property type="protein sequence ID" value="GAV77439.1"/>
    <property type="molecule type" value="Genomic_DNA"/>
</dbReference>
<dbReference type="Pfam" id="PF01190">
    <property type="entry name" value="Pollen_Ole_e_1"/>
    <property type="match status" value="1"/>
</dbReference>
<feature type="non-terminal residue" evidence="2">
    <location>
        <position position="449"/>
    </location>
</feature>
<organism evidence="2 3">
    <name type="scientific">Cephalotus follicularis</name>
    <name type="common">Albany pitcher plant</name>
    <dbReference type="NCBI Taxonomy" id="3775"/>
    <lineage>
        <taxon>Eukaryota</taxon>
        <taxon>Viridiplantae</taxon>
        <taxon>Streptophyta</taxon>
        <taxon>Embryophyta</taxon>
        <taxon>Tracheophyta</taxon>
        <taxon>Spermatophyta</taxon>
        <taxon>Magnoliopsida</taxon>
        <taxon>eudicotyledons</taxon>
        <taxon>Gunneridae</taxon>
        <taxon>Pentapetalae</taxon>
        <taxon>rosids</taxon>
        <taxon>fabids</taxon>
        <taxon>Oxalidales</taxon>
        <taxon>Cephalotaceae</taxon>
        <taxon>Cephalotus</taxon>
    </lineage>
</organism>
<gene>
    <name evidence="2" type="ORF">CFOL_v3_20910</name>
</gene>
<dbReference type="OrthoDB" id="692967at2759"/>
<feature type="signal peptide" evidence="1">
    <location>
        <begin position="1"/>
        <end position="28"/>
    </location>
</feature>
<feature type="chain" id="PRO_5012862956" evidence="1">
    <location>
        <begin position="29"/>
        <end position="449"/>
    </location>
</feature>
<dbReference type="PANTHER" id="PTHR33935">
    <property type="entry name" value="OS10G0148100 PROTEIN"/>
    <property type="match status" value="1"/>
</dbReference>
<evidence type="ECO:0000313" key="3">
    <source>
        <dbReference type="Proteomes" id="UP000187406"/>
    </source>
</evidence>
<keyword evidence="3" id="KW-1185">Reference proteome</keyword>
<dbReference type="Proteomes" id="UP000187406">
    <property type="component" value="Unassembled WGS sequence"/>
</dbReference>
<keyword evidence="1" id="KW-0732">Signal</keyword>
<name>A0A1Q3CB24_CEPFO</name>
<accession>A0A1Q3CB24</accession>
<evidence type="ECO:0000256" key="1">
    <source>
        <dbReference type="SAM" id="SignalP"/>
    </source>
</evidence>
<proteinExistence type="predicted"/>
<sequence>MRVVSITHGALLCFLMSFLLYASSFCHCKDNSVEVVGIGECADCEEKDIKSIQAYSGLSVAIDCKTENGEFKTRGHGELDKEGKFKVYLPHDIVKDGKLKEDCYAQLHSASAAPCPAHDGLESNKIVFKTKTNDKHTFGLAGKLKFSPVTCASAFFWPYYQLPSLPKLPPWPPFPKHPHPKFYIPPVKDFGHPFPFPPKVFPPFPPHKVFPPIIYKPLPPFYKKPLPPPVPIYKKPLPPPVPIYKKPLPPPVPFYKKPLPPPVPFYKKPLPPPVPIYKKPLPPPVPIYKKPLPPPVPIYKKPLPPPVPIYKKPLPPPIPFFKKPLPPPIPFFKKPLPPPIPFFKKPLPPPIPFSRSHFHHLFQSIRLSLHSQRSLHFIRSHFHHLFQSIRLSLHSQRSLHFQRCLLIIRSLSPLFPSFPLSTRFLQSTSTTTNLESGLHCHHLLLFLRL</sequence>
<protein>
    <submittedName>
        <fullName evidence="2">Pollen_Ole_e_I domain-containing protein</fullName>
    </submittedName>
</protein>